<keyword evidence="2" id="KW-1133">Transmembrane helix</keyword>
<reference evidence="3" key="1">
    <citation type="submission" date="2023-04" db="EMBL/GenBank/DDBJ databases">
        <title>Black Yeasts Isolated from many extreme environments.</title>
        <authorList>
            <person name="Coleine C."/>
            <person name="Stajich J.E."/>
            <person name="Selbmann L."/>
        </authorList>
    </citation>
    <scope>NUCLEOTIDE SEQUENCE</scope>
    <source>
        <strain evidence="3">CCFEE 5312</strain>
    </source>
</reference>
<evidence type="ECO:0000313" key="4">
    <source>
        <dbReference type="Proteomes" id="UP001271007"/>
    </source>
</evidence>
<keyword evidence="2" id="KW-0812">Transmembrane</keyword>
<comment type="caution">
    <text evidence="3">The sequence shown here is derived from an EMBL/GenBank/DDBJ whole genome shotgun (WGS) entry which is preliminary data.</text>
</comment>
<keyword evidence="2" id="KW-0472">Membrane</keyword>
<keyword evidence="4" id="KW-1185">Reference proteome</keyword>
<proteinExistence type="predicted"/>
<dbReference type="AlphaFoldDB" id="A0AAJ0DCC6"/>
<name>A0AAJ0DCC6_9PEZI</name>
<evidence type="ECO:0000256" key="1">
    <source>
        <dbReference type="SAM" id="MobiDB-lite"/>
    </source>
</evidence>
<dbReference type="EMBL" id="JAWDJX010000067">
    <property type="protein sequence ID" value="KAK3047145.1"/>
    <property type="molecule type" value="Genomic_DNA"/>
</dbReference>
<dbReference type="Proteomes" id="UP001271007">
    <property type="component" value="Unassembled WGS sequence"/>
</dbReference>
<feature type="compositionally biased region" description="Low complexity" evidence="1">
    <location>
        <begin position="18"/>
        <end position="28"/>
    </location>
</feature>
<organism evidence="3 4">
    <name type="scientific">Extremus antarcticus</name>
    <dbReference type="NCBI Taxonomy" id="702011"/>
    <lineage>
        <taxon>Eukaryota</taxon>
        <taxon>Fungi</taxon>
        <taxon>Dikarya</taxon>
        <taxon>Ascomycota</taxon>
        <taxon>Pezizomycotina</taxon>
        <taxon>Dothideomycetes</taxon>
        <taxon>Dothideomycetidae</taxon>
        <taxon>Mycosphaerellales</taxon>
        <taxon>Extremaceae</taxon>
        <taxon>Extremus</taxon>
    </lineage>
</organism>
<protein>
    <submittedName>
        <fullName evidence="3">Uncharacterized protein</fullName>
    </submittedName>
</protein>
<sequence>MEKAGVVSSHSTEDENGTSNSTRTSPATSSPPPKELAFAAADGAVEGGRGRAAHSRTVVLSKLMYDSLVEDLKVQTARTDRLHTRILTEETERHRLEKELSATMRELKVAFDFLDIATDMIPTSQSEPKEPAILGIMVEILELLCMVAICGVVCMGLWVVVLWKQSSQRA</sequence>
<feature type="transmembrane region" description="Helical" evidence="2">
    <location>
        <begin position="132"/>
        <end position="163"/>
    </location>
</feature>
<accession>A0AAJ0DCC6</accession>
<feature type="region of interest" description="Disordered" evidence="1">
    <location>
        <begin position="1"/>
        <end position="35"/>
    </location>
</feature>
<evidence type="ECO:0000313" key="3">
    <source>
        <dbReference type="EMBL" id="KAK3047145.1"/>
    </source>
</evidence>
<evidence type="ECO:0000256" key="2">
    <source>
        <dbReference type="SAM" id="Phobius"/>
    </source>
</evidence>
<gene>
    <name evidence="3" type="ORF">LTR09_011412</name>
</gene>